<evidence type="ECO:0000313" key="3">
    <source>
        <dbReference type="Proteomes" id="UP000799324"/>
    </source>
</evidence>
<reference evidence="2" key="1">
    <citation type="journal article" date="2020" name="Stud. Mycol.">
        <title>101 Dothideomycetes genomes: a test case for predicting lifestyles and emergence of pathogens.</title>
        <authorList>
            <person name="Haridas S."/>
            <person name="Albert R."/>
            <person name="Binder M."/>
            <person name="Bloem J."/>
            <person name="Labutti K."/>
            <person name="Salamov A."/>
            <person name="Andreopoulos B."/>
            <person name="Baker S."/>
            <person name="Barry K."/>
            <person name="Bills G."/>
            <person name="Bluhm B."/>
            <person name="Cannon C."/>
            <person name="Castanera R."/>
            <person name="Culley D."/>
            <person name="Daum C."/>
            <person name="Ezra D."/>
            <person name="Gonzalez J."/>
            <person name="Henrissat B."/>
            <person name="Kuo A."/>
            <person name="Liang C."/>
            <person name="Lipzen A."/>
            <person name="Lutzoni F."/>
            <person name="Magnuson J."/>
            <person name="Mondo S."/>
            <person name="Nolan M."/>
            <person name="Ohm R."/>
            <person name="Pangilinan J."/>
            <person name="Park H.-J."/>
            <person name="Ramirez L."/>
            <person name="Alfaro M."/>
            <person name="Sun H."/>
            <person name="Tritt A."/>
            <person name="Yoshinaga Y."/>
            <person name="Zwiers L.-H."/>
            <person name="Turgeon B."/>
            <person name="Goodwin S."/>
            <person name="Spatafora J."/>
            <person name="Crous P."/>
            <person name="Grigoriev I."/>
        </authorList>
    </citation>
    <scope>NUCLEOTIDE SEQUENCE</scope>
    <source>
        <strain evidence="2">CBS 122681</strain>
    </source>
</reference>
<dbReference type="PANTHER" id="PTHR35395:SF1">
    <property type="entry name" value="DUF6536 DOMAIN-CONTAINING PROTEIN"/>
    <property type="match status" value="1"/>
</dbReference>
<feature type="transmembrane region" description="Helical" evidence="1">
    <location>
        <begin position="82"/>
        <end position="104"/>
    </location>
</feature>
<dbReference type="PANTHER" id="PTHR35395">
    <property type="entry name" value="DUF6536 DOMAIN-CONTAINING PROTEIN"/>
    <property type="match status" value="1"/>
</dbReference>
<keyword evidence="1" id="KW-1133">Transmembrane helix</keyword>
<organism evidence="2 3">
    <name type="scientific">Lophiostoma macrostomum CBS 122681</name>
    <dbReference type="NCBI Taxonomy" id="1314788"/>
    <lineage>
        <taxon>Eukaryota</taxon>
        <taxon>Fungi</taxon>
        <taxon>Dikarya</taxon>
        <taxon>Ascomycota</taxon>
        <taxon>Pezizomycotina</taxon>
        <taxon>Dothideomycetes</taxon>
        <taxon>Pleosporomycetidae</taxon>
        <taxon>Pleosporales</taxon>
        <taxon>Lophiostomataceae</taxon>
        <taxon>Lophiostoma</taxon>
    </lineage>
</organism>
<dbReference type="AlphaFoldDB" id="A0A6A6T508"/>
<sequence length="221" mass="24952">MRSWGTSSDEIIASVSAPLFNAWIVNLPQILLSFCYLGLNSICTSLASAEEWNLARTRKALRVTRPQGQQRSTYFLQLPYRWALPLMITSGILHWLMSQSLFFVRYDIIDREEHRVDGRSKSACGFSRISLLVFLIIALVLVCVIGWAGLRGLKQKLPFANSCSLAISAACHPMTFEANPQLEEVKWGVVVEEQVEEGYIHCTITSAHTKKYYLSAGNTYR</sequence>
<dbReference type="Proteomes" id="UP000799324">
    <property type="component" value="Unassembled WGS sequence"/>
</dbReference>
<evidence type="ECO:0000256" key="1">
    <source>
        <dbReference type="SAM" id="Phobius"/>
    </source>
</evidence>
<name>A0A6A6T508_9PLEO</name>
<keyword evidence="3" id="KW-1185">Reference proteome</keyword>
<keyword evidence="1" id="KW-0472">Membrane</keyword>
<proteinExistence type="predicted"/>
<dbReference type="OrthoDB" id="5429634at2759"/>
<keyword evidence="1" id="KW-0812">Transmembrane</keyword>
<feature type="transmembrane region" description="Helical" evidence="1">
    <location>
        <begin position="125"/>
        <end position="150"/>
    </location>
</feature>
<accession>A0A6A6T508</accession>
<evidence type="ECO:0000313" key="2">
    <source>
        <dbReference type="EMBL" id="KAF2653614.1"/>
    </source>
</evidence>
<dbReference type="EMBL" id="MU004378">
    <property type="protein sequence ID" value="KAF2653614.1"/>
    <property type="molecule type" value="Genomic_DNA"/>
</dbReference>
<protein>
    <submittedName>
        <fullName evidence="2">Uncharacterized protein</fullName>
    </submittedName>
</protein>
<gene>
    <name evidence="2" type="ORF">K491DRAFT_661661</name>
</gene>